<evidence type="ECO:0000313" key="4">
    <source>
        <dbReference type="Proteomes" id="UP001465755"/>
    </source>
</evidence>
<dbReference type="GO" id="GO:0046406">
    <property type="term" value="F:magnesium protoporphyrin IX methyltransferase activity"/>
    <property type="evidence" value="ECO:0007669"/>
    <property type="project" value="InterPro"/>
</dbReference>
<keyword evidence="4" id="KW-1185">Reference proteome</keyword>
<protein>
    <recommendedName>
        <fullName evidence="2">Magnesium-protoporphyrin IX methyltransferase C-terminal domain-containing protein</fullName>
    </recommendedName>
</protein>
<keyword evidence="1" id="KW-1133">Transmembrane helix</keyword>
<evidence type="ECO:0000256" key="1">
    <source>
        <dbReference type="SAM" id="Phobius"/>
    </source>
</evidence>
<feature type="transmembrane region" description="Helical" evidence="1">
    <location>
        <begin position="52"/>
        <end position="73"/>
    </location>
</feature>
<name>A0AAW1PQV6_9CHLO</name>
<dbReference type="AlphaFoldDB" id="A0AAW1PQV6"/>
<comment type="caution">
    <text evidence="3">The sequence shown here is derived from an EMBL/GenBank/DDBJ whole genome shotgun (WGS) entry which is preliminary data.</text>
</comment>
<organism evidence="3 4">
    <name type="scientific">Symbiochloris irregularis</name>
    <dbReference type="NCBI Taxonomy" id="706552"/>
    <lineage>
        <taxon>Eukaryota</taxon>
        <taxon>Viridiplantae</taxon>
        <taxon>Chlorophyta</taxon>
        <taxon>core chlorophytes</taxon>
        <taxon>Trebouxiophyceae</taxon>
        <taxon>Trebouxiales</taxon>
        <taxon>Trebouxiaceae</taxon>
        <taxon>Symbiochloris</taxon>
    </lineage>
</organism>
<dbReference type="Pfam" id="PF07109">
    <property type="entry name" value="Mg-por_mtran_C"/>
    <property type="match status" value="1"/>
</dbReference>
<dbReference type="EMBL" id="JALJOQ010000012">
    <property type="protein sequence ID" value="KAK9811003.1"/>
    <property type="molecule type" value="Genomic_DNA"/>
</dbReference>
<dbReference type="InterPro" id="IPR010940">
    <property type="entry name" value="Mg_prot_MeTrfase_C"/>
</dbReference>
<reference evidence="3 4" key="1">
    <citation type="journal article" date="2024" name="Nat. Commun.">
        <title>Phylogenomics reveals the evolutionary origins of lichenization in chlorophyte algae.</title>
        <authorList>
            <person name="Puginier C."/>
            <person name="Libourel C."/>
            <person name="Otte J."/>
            <person name="Skaloud P."/>
            <person name="Haon M."/>
            <person name="Grisel S."/>
            <person name="Petersen M."/>
            <person name="Berrin J.G."/>
            <person name="Delaux P.M."/>
            <person name="Dal Grande F."/>
            <person name="Keller J."/>
        </authorList>
    </citation>
    <scope>NUCLEOTIDE SEQUENCE [LARGE SCALE GENOMIC DNA]</scope>
    <source>
        <strain evidence="3 4">SAG 2036</strain>
    </source>
</reference>
<proteinExistence type="predicted"/>
<feature type="domain" description="Magnesium-protoporphyrin IX methyltransferase C-terminal" evidence="2">
    <location>
        <begin position="222"/>
        <end position="318"/>
    </location>
</feature>
<gene>
    <name evidence="3" type="ORF">WJX73_005304</name>
</gene>
<sequence>MLLAQPLAGAQAADLRDSVQHPSANTAARTAVSSQLRASTEVAEVADGGSPLLSFATVGGAGAVAAISAAFVLGDPAKRRAEQTKAAGGNEKAAVQSYFNTQGFERWSKIYSESDEVSKVQKDIRDGHAQTVDKVLALLDSSGGVKGISICDAGCGTGSLAIPLALRGAAVSASDISQAMAGESRSRYEAELAKGAAAPSTAPTFEASDLESLKGQWDTVACLDVLIHYDQNNVDGMIRHLASLADKQLILSFAPKTLYYSALKRVGELFGGKNKATRAYLHAEADIEAALNKAGFDVVHKDLTATSFYFSRLFQAKRKGGR</sequence>
<dbReference type="Gene3D" id="3.40.50.150">
    <property type="entry name" value="Vaccinia Virus protein VP39"/>
    <property type="match status" value="1"/>
</dbReference>
<evidence type="ECO:0000259" key="2">
    <source>
        <dbReference type="Pfam" id="PF07109"/>
    </source>
</evidence>
<dbReference type="InterPro" id="IPR029063">
    <property type="entry name" value="SAM-dependent_MTases_sf"/>
</dbReference>
<keyword evidence="1" id="KW-0812">Transmembrane</keyword>
<evidence type="ECO:0000313" key="3">
    <source>
        <dbReference type="EMBL" id="KAK9811003.1"/>
    </source>
</evidence>
<dbReference type="PROSITE" id="PS51556">
    <property type="entry name" value="SAM_MT_MG_PIX"/>
    <property type="match status" value="1"/>
</dbReference>
<dbReference type="NCBIfam" id="TIGR02021">
    <property type="entry name" value="BchM-ChlM"/>
    <property type="match status" value="1"/>
</dbReference>
<accession>A0AAW1PQV6</accession>
<dbReference type="GO" id="GO:0015995">
    <property type="term" value="P:chlorophyll biosynthetic process"/>
    <property type="evidence" value="ECO:0007669"/>
    <property type="project" value="InterPro"/>
</dbReference>
<dbReference type="Proteomes" id="UP001465755">
    <property type="component" value="Unassembled WGS sequence"/>
</dbReference>
<dbReference type="CDD" id="cd02440">
    <property type="entry name" value="AdoMet_MTases"/>
    <property type="match status" value="1"/>
</dbReference>
<dbReference type="InterPro" id="IPR010251">
    <property type="entry name" value="Mg_prot_MeTrfase"/>
</dbReference>
<dbReference type="SUPFAM" id="SSF53335">
    <property type="entry name" value="S-adenosyl-L-methionine-dependent methyltransferases"/>
    <property type="match status" value="1"/>
</dbReference>
<keyword evidence="1" id="KW-0472">Membrane</keyword>